<dbReference type="InterPro" id="IPR011869">
    <property type="entry name" value="TrmA_MeTrfase"/>
</dbReference>
<evidence type="ECO:0000313" key="10">
    <source>
        <dbReference type="EMBL" id="RDE24215.1"/>
    </source>
</evidence>
<dbReference type="PANTHER" id="PTHR47790">
    <property type="entry name" value="TRNA/TMRNA (URACIL-C(5))-METHYLTRANSFERASE"/>
    <property type="match status" value="1"/>
</dbReference>
<dbReference type="Gene3D" id="2.40.50.1070">
    <property type="match status" value="1"/>
</dbReference>
<comment type="catalytic activity">
    <reaction evidence="5 7">
        <text>uridine(341) in tmRNA + S-adenosyl-L-methionine = 5-methyluridine(341) in tmRNA + S-adenosyl-L-homocysteine + H(+)</text>
        <dbReference type="Rhea" id="RHEA:43612"/>
        <dbReference type="Rhea" id="RHEA-COMP:10630"/>
        <dbReference type="Rhea" id="RHEA-COMP:10631"/>
        <dbReference type="ChEBI" id="CHEBI:15378"/>
        <dbReference type="ChEBI" id="CHEBI:57856"/>
        <dbReference type="ChEBI" id="CHEBI:59789"/>
        <dbReference type="ChEBI" id="CHEBI:65315"/>
        <dbReference type="ChEBI" id="CHEBI:74447"/>
    </reaction>
</comment>
<dbReference type="InterPro" id="IPR029063">
    <property type="entry name" value="SAM-dependent_MTases_sf"/>
</dbReference>
<dbReference type="EC" id="2.1.1.35" evidence="7"/>
<gene>
    <name evidence="7" type="primary">trmA</name>
    <name evidence="10" type="ORF">DV711_01040</name>
</gene>
<comment type="similarity">
    <text evidence="7">Belongs to the class I-like SAM-binding methyltransferase superfamily. RNA M5U methyltransferase family. TrmA subfamily.</text>
</comment>
<dbReference type="HAMAP" id="MF_01011">
    <property type="entry name" value="RNA_methyltr_TrmA"/>
    <property type="match status" value="1"/>
</dbReference>
<feature type="active site" evidence="9">
    <location>
        <position position="320"/>
    </location>
</feature>
<keyword evidence="11" id="KW-1185">Reference proteome</keyword>
<dbReference type="CDD" id="cd02440">
    <property type="entry name" value="AdoMet_MTases"/>
    <property type="match status" value="1"/>
</dbReference>
<feature type="active site" description="Proton acceptor" evidence="7">
    <location>
        <position position="354"/>
    </location>
</feature>
<feature type="binding site" evidence="7 8">
    <location>
        <position position="214"/>
    </location>
    <ligand>
        <name>S-adenosyl-L-methionine</name>
        <dbReference type="ChEBI" id="CHEBI:59789"/>
    </ligand>
</feature>
<dbReference type="GO" id="GO:0030488">
    <property type="term" value="P:tRNA methylation"/>
    <property type="evidence" value="ECO:0007669"/>
    <property type="project" value="UniProtKB-UniRule"/>
</dbReference>
<dbReference type="NCBIfam" id="TIGR02143">
    <property type="entry name" value="trmA_only"/>
    <property type="match status" value="1"/>
</dbReference>
<dbReference type="AlphaFoldDB" id="A0A369WXH6"/>
<dbReference type="OrthoDB" id="9804590at2"/>
<comment type="function">
    <text evidence="7">Dual-specificity methyltransferase that catalyzes the formation of 5-methyluridine at position 54 (m5U54) in all tRNAs, and that of position 341 (m5U341) in tmRNA (transfer-mRNA).</text>
</comment>
<keyword evidence="1 7" id="KW-0489">Methyltransferase</keyword>
<dbReference type="GO" id="GO:0000049">
    <property type="term" value="F:tRNA binding"/>
    <property type="evidence" value="ECO:0007669"/>
    <property type="project" value="TreeGrafter"/>
</dbReference>
<evidence type="ECO:0000256" key="5">
    <source>
        <dbReference type="ARBA" id="ARBA00051255"/>
    </source>
</evidence>
<dbReference type="PROSITE" id="PS01230">
    <property type="entry name" value="TRMA_1"/>
    <property type="match status" value="1"/>
</dbReference>
<dbReference type="Gene3D" id="3.40.50.150">
    <property type="entry name" value="Vaccinia Virus protein VP39"/>
    <property type="match status" value="1"/>
</dbReference>
<feature type="binding site" evidence="7 8">
    <location>
        <position position="186"/>
    </location>
    <ligand>
        <name>S-adenosyl-L-methionine</name>
        <dbReference type="ChEBI" id="CHEBI:59789"/>
    </ligand>
</feature>
<dbReference type="GO" id="GO:0030697">
    <property type="term" value="F:tRNA (uracil(54)-C5)-methyltransferase activity, S-adenosyl methionine-dependent"/>
    <property type="evidence" value="ECO:0007669"/>
    <property type="project" value="UniProtKB-UniRule"/>
</dbReference>
<protein>
    <recommendedName>
        <fullName evidence="7">tRNA/tmRNA (uracil-C(5))-methyltransferase</fullName>
        <ecNumber evidence="7">2.1.1.35</ecNumber>
    </recommendedName>
    <alternativeName>
        <fullName evidence="7">tRNA (uracil(54)-C(5))-methyltransferase</fullName>
    </alternativeName>
    <alternativeName>
        <fullName evidence="7">tRNA(m5U54)-methyltransferase</fullName>
        <shortName evidence="7">RUMT</shortName>
    </alternativeName>
    <alternativeName>
        <fullName evidence="7">tmRNA (uracil(341)-C(5))-methyltransferase</fullName>
    </alternativeName>
</protein>
<dbReference type="EMBL" id="QQOH01000001">
    <property type="protein sequence ID" value="RDE24215.1"/>
    <property type="molecule type" value="Genomic_DNA"/>
</dbReference>
<organism evidence="10 11">
    <name type="scientific">Motiliproteus coralliicola</name>
    <dbReference type="NCBI Taxonomy" id="2283196"/>
    <lineage>
        <taxon>Bacteria</taxon>
        <taxon>Pseudomonadati</taxon>
        <taxon>Pseudomonadota</taxon>
        <taxon>Gammaproteobacteria</taxon>
        <taxon>Oceanospirillales</taxon>
        <taxon>Oceanospirillaceae</taxon>
        <taxon>Motiliproteus</taxon>
    </lineage>
</organism>
<keyword evidence="3 7" id="KW-0949">S-adenosyl-L-methionine</keyword>
<evidence type="ECO:0000256" key="7">
    <source>
        <dbReference type="HAMAP-Rule" id="MF_01011"/>
    </source>
</evidence>
<dbReference type="Proteomes" id="UP000253769">
    <property type="component" value="Unassembled WGS sequence"/>
</dbReference>
<feature type="binding site" evidence="7 8">
    <location>
        <position position="295"/>
    </location>
    <ligand>
        <name>S-adenosyl-L-methionine</name>
        <dbReference type="ChEBI" id="CHEBI:59789"/>
    </ligand>
</feature>
<evidence type="ECO:0000256" key="6">
    <source>
        <dbReference type="ARBA" id="ARBA00052788"/>
    </source>
</evidence>
<dbReference type="Pfam" id="PF05958">
    <property type="entry name" value="tRNA_U5-meth_tr"/>
    <property type="match status" value="1"/>
</dbReference>
<name>A0A369WXH6_9GAMM</name>
<dbReference type="RefSeq" id="WP_114693799.1">
    <property type="nucleotide sequence ID" value="NZ_QQOH01000001.1"/>
</dbReference>
<comment type="catalytic activity">
    <reaction evidence="6 7">
        <text>uridine(54) in tRNA + S-adenosyl-L-methionine = 5-methyluridine(54) in tRNA + S-adenosyl-L-homocysteine + H(+)</text>
        <dbReference type="Rhea" id="RHEA:42712"/>
        <dbReference type="Rhea" id="RHEA-COMP:10167"/>
        <dbReference type="Rhea" id="RHEA-COMP:10193"/>
        <dbReference type="ChEBI" id="CHEBI:15378"/>
        <dbReference type="ChEBI" id="CHEBI:57856"/>
        <dbReference type="ChEBI" id="CHEBI:59789"/>
        <dbReference type="ChEBI" id="CHEBI:65315"/>
        <dbReference type="ChEBI" id="CHEBI:74447"/>
        <dbReference type="EC" id="2.1.1.35"/>
    </reaction>
</comment>
<dbReference type="PANTHER" id="PTHR47790:SF2">
    <property type="entry name" value="TRNA_TMRNA (URACIL-C(5))-METHYLTRANSFERASE"/>
    <property type="match status" value="1"/>
</dbReference>
<reference evidence="10 11" key="1">
    <citation type="submission" date="2018-07" db="EMBL/GenBank/DDBJ databases">
        <title>Motiliproteus coralliicola sp. nov., a bacterium isolated from Coral.</title>
        <authorList>
            <person name="Wang G."/>
        </authorList>
    </citation>
    <scope>NUCLEOTIDE SEQUENCE [LARGE SCALE GENOMIC DNA]</scope>
    <source>
        <strain evidence="10 11">C34</strain>
    </source>
</reference>
<comment type="caution">
    <text evidence="10">The sequence shown here is derived from an EMBL/GenBank/DDBJ whole genome shotgun (WGS) entry which is preliminary data.</text>
</comment>
<proteinExistence type="inferred from homology"/>
<dbReference type="GO" id="GO:0019843">
    <property type="term" value="F:rRNA binding"/>
    <property type="evidence" value="ECO:0007669"/>
    <property type="project" value="TreeGrafter"/>
</dbReference>
<evidence type="ECO:0000313" key="11">
    <source>
        <dbReference type="Proteomes" id="UP000253769"/>
    </source>
</evidence>
<dbReference type="GO" id="GO:0005829">
    <property type="term" value="C:cytosol"/>
    <property type="evidence" value="ECO:0007669"/>
    <property type="project" value="TreeGrafter"/>
</dbReference>
<dbReference type="FunFam" id="3.40.50.150:FF:000012">
    <property type="entry name" value="tRNA/tmRNA (uracil-C(5))-methyltransferase"/>
    <property type="match status" value="1"/>
</dbReference>
<feature type="active site" description="Nucleophile" evidence="7 8">
    <location>
        <position position="320"/>
    </location>
</feature>
<dbReference type="SUPFAM" id="SSF53335">
    <property type="entry name" value="S-adenosyl-L-methionine-dependent methyltransferases"/>
    <property type="match status" value="1"/>
</dbReference>
<evidence type="ECO:0000256" key="9">
    <source>
        <dbReference type="PROSITE-ProRule" id="PRU10015"/>
    </source>
</evidence>
<feature type="binding site" evidence="7 8">
    <location>
        <position position="235"/>
    </location>
    <ligand>
        <name>S-adenosyl-L-methionine</name>
        <dbReference type="ChEBI" id="CHEBI:59789"/>
    </ligand>
</feature>
<dbReference type="InterPro" id="IPR010280">
    <property type="entry name" value="U5_MeTrfase_fam"/>
</dbReference>
<feature type="binding site" evidence="7">
    <location>
        <position position="219"/>
    </location>
    <ligand>
        <name>S-adenosyl-L-methionine</name>
        <dbReference type="ChEBI" id="CHEBI:59789"/>
    </ligand>
</feature>
<keyword evidence="4 7" id="KW-0819">tRNA processing</keyword>
<accession>A0A369WXH6</accession>
<dbReference type="PROSITE" id="PS51687">
    <property type="entry name" value="SAM_MT_RNA_M5U"/>
    <property type="match status" value="1"/>
</dbReference>
<evidence type="ECO:0000256" key="3">
    <source>
        <dbReference type="ARBA" id="ARBA00022691"/>
    </source>
</evidence>
<dbReference type="FunFam" id="2.40.50.1070:FF:000001">
    <property type="entry name" value="tRNA/tmRNA (uracil-C(5))-methyltransferase"/>
    <property type="match status" value="1"/>
</dbReference>
<evidence type="ECO:0000256" key="2">
    <source>
        <dbReference type="ARBA" id="ARBA00022679"/>
    </source>
</evidence>
<evidence type="ECO:0000256" key="1">
    <source>
        <dbReference type="ARBA" id="ARBA00022603"/>
    </source>
</evidence>
<evidence type="ECO:0000256" key="4">
    <source>
        <dbReference type="ARBA" id="ARBA00022694"/>
    </source>
</evidence>
<dbReference type="InterPro" id="IPR030390">
    <property type="entry name" value="MeTrfase_TrmA_AS"/>
</dbReference>
<sequence length="362" mass="41779">MNIDAVAPEQYQQQLAEKAEQMKSLFGPFSPPELEVFPSPPSHYRQRAEFRVWHEGDDIFYAMFEPGDKRRPIRLDSCPMVSERIEQTMFELLELIKPQPCLRKRLFQIDFLSTLSGELLVTLLYHRPLEQDWIDAATELQQQLSVEIIGRSRKQKLVLDHDWVVERLPLDGVALEYQQVENSFTQPNAAINIEMLNWARDVTQQAGGDLLELYCGNGNFTLALSDRFDRVLATEIAKVSVNSAHFNLERNGIDNVTIARLSSEEFTQAINKVRPFRRLREVDLDSYDFSTVLVDPPRAGLDDGTRTLVQGYQAILYISCNPETLVRDLKQLTQTHRIARLALFDQFPYTHHKESGVFLVRR</sequence>
<keyword evidence="2 7" id="KW-0808">Transferase</keyword>
<evidence type="ECO:0000256" key="8">
    <source>
        <dbReference type="PROSITE-ProRule" id="PRU01024"/>
    </source>
</evidence>